<gene>
    <name evidence="1" type="ORF">DSO57_1006258</name>
</gene>
<sequence length="94" mass="10491">MIPPSGVSFSLPLLDAALCEDDTGLALCNQMKQTPPNPPPSCITYLAEVFDPTRANRLPKHSHFDFSFCLTVDLVKINFPIYPLTLKEEALDLW</sequence>
<protein>
    <submittedName>
        <fullName evidence="1">Uncharacterized protein</fullName>
    </submittedName>
</protein>
<accession>A0ACC2TW90</accession>
<evidence type="ECO:0000313" key="1">
    <source>
        <dbReference type="EMBL" id="KAJ9078482.1"/>
    </source>
</evidence>
<reference evidence="1" key="1">
    <citation type="submission" date="2022-04" db="EMBL/GenBank/DDBJ databases">
        <title>Genome of the entomopathogenic fungus Entomophthora muscae.</title>
        <authorList>
            <person name="Elya C."/>
            <person name="Lovett B.R."/>
            <person name="Lee E."/>
            <person name="Macias A.M."/>
            <person name="Hajek A.E."/>
            <person name="De Bivort B.L."/>
            <person name="Kasson M.T."/>
            <person name="De Fine Licht H.H."/>
            <person name="Stajich J.E."/>
        </authorList>
    </citation>
    <scope>NUCLEOTIDE SEQUENCE</scope>
    <source>
        <strain evidence="1">Berkeley</strain>
    </source>
</reference>
<name>A0ACC2TW90_9FUNG</name>
<dbReference type="Proteomes" id="UP001165960">
    <property type="component" value="Unassembled WGS sequence"/>
</dbReference>
<dbReference type="EMBL" id="QTSX02002147">
    <property type="protein sequence ID" value="KAJ9078482.1"/>
    <property type="molecule type" value="Genomic_DNA"/>
</dbReference>
<organism evidence="1 2">
    <name type="scientific">Entomophthora muscae</name>
    <dbReference type="NCBI Taxonomy" id="34485"/>
    <lineage>
        <taxon>Eukaryota</taxon>
        <taxon>Fungi</taxon>
        <taxon>Fungi incertae sedis</taxon>
        <taxon>Zoopagomycota</taxon>
        <taxon>Entomophthoromycotina</taxon>
        <taxon>Entomophthoromycetes</taxon>
        <taxon>Entomophthorales</taxon>
        <taxon>Entomophthoraceae</taxon>
        <taxon>Entomophthora</taxon>
    </lineage>
</organism>
<evidence type="ECO:0000313" key="2">
    <source>
        <dbReference type="Proteomes" id="UP001165960"/>
    </source>
</evidence>
<proteinExistence type="predicted"/>
<keyword evidence="2" id="KW-1185">Reference proteome</keyword>
<comment type="caution">
    <text evidence="1">The sequence shown here is derived from an EMBL/GenBank/DDBJ whole genome shotgun (WGS) entry which is preliminary data.</text>
</comment>